<evidence type="ECO:0000313" key="1">
    <source>
        <dbReference type="EMBL" id="GAA5530719.1"/>
    </source>
</evidence>
<name>A0ABP9X5T0_9CHLR</name>
<dbReference type="EMBL" id="BAABRU010000022">
    <property type="protein sequence ID" value="GAA5530719.1"/>
    <property type="molecule type" value="Genomic_DNA"/>
</dbReference>
<sequence length="52" mass="5671">MQTINYELIIGSVELSDEELEVVSAGAAAKSYSCTISRSDKECECTCPPREN</sequence>
<evidence type="ECO:0000313" key="2">
    <source>
        <dbReference type="Proteomes" id="UP001428290"/>
    </source>
</evidence>
<reference evidence="1 2" key="1">
    <citation type="submission" date="2024-02" db="EMBL/GenBank/DDBJ databases">
        <title>Herpetosiphon gulosus NBRC 112829.</title>
        <authorList>
            <person name="Ichikawa N."/>
            <person name="Katano-Makiyama Y."/>
            <person name="Hidaka K."/>
        </authorList>
    </citation>
    <scope>NUCLEOTIDE SEQUENCE [LARGE SCALE GENOMIC DNA]</scope>
    <source>
        <strain evidence="1 2">NBRC 112829</strain>
    </source>
</reference>
<dbReference type="Proteomes" id="UP001428290">
    <property type="component" value="Unassembled WGS sequence"/>
</dbReference>
<keyword evidence="2" id="KW-1185">Reference proteome</keyword>
<evidence type="ECO:0008006" key="3">
    <source>
        <dbReference type="Google" id="ProtNLM"/>
    </source>
</evidence>
<organism evidence="1 2">
    <name type="scientific">Herpetosiphon gulosus</name>
    <dbReference type="NCBI Taxonomy" id="1973496"/>
    <lineage>
        <taxon>Bacteria</taxon>
        <taxon>Bacillati</taxon>
        <taxon>Chloroflexota</taxon>
        <taxon>Chloroflexia</taxon>
        <taxon>Herpetosiphonales</taxon>
        <taxon>Herpetosiphonaceae</taxon>
        <taxon>Herpetosiphon</taxon>
    </lineage>
</organism>
<protein>
    <recommendedName>
        <fullName evidence="3">Lantibiotic</fullName>
    </recommendedName>
</protein>
<gene>
    <name evidence="1" type="ORF">Hgul01_04542</name>
</gene>
<dbReference type="RefSeq" id="WP_345724317.1">
    <property type="nucleotide sequence ID" value="NZ_BAABRU010000022.1"/>
</dbReference>
<comment type="caution">
    <text evidence="1">The sequence shown here is derived from an EMBL/GenBank/DDBJ whole genome shotgun (WGS) entry which is preliminary data.</text>
</comment>
<accession>A0ABP9X5T0</accession>
<proteinExistence type="predicted"/>